<evidence type="ECO:0000256" key="2">
    <source>
        <dbReference type="ARBA" id="ARBA00022898"/>
    </source>
</evidence>
<name>A0A2R7UF99_PSEDL</name>
<evidence type="ECO:0000259" key="6">
    <source>
        <dbReference type="PROSITE" id="PS50949"/>
    </source>
</evidence>
<evidence type="ECO:0000313" key="8">
    <source>
        <dbReference type="Proteomes" id="UP000244874"/>
    </source>
</evidence>
<dbReference type="InterPro" id="IPR015421">
    <property type="entry name" value="PyrdxlP-dep_Trfase_major"/>
</dbReference>
<dbReference type="PROSITE" id="PS50949">
    <property type="entry name" value="HTH_GNTR"/>
    <property type="match status" value="1"/>
</dbReference>
<keyword evidence="2" id="KW-0663">Pyridoxal phosphate</keyword>
<dbReference type="InterPro" id="IPR036388">
    <property type="entry name" value="WH-like_DNA-bd_sf"/>
</dbReference>
<feature type="domain" description="HTH gntR-type" evidence="6">
    <location>
        <begin position="23"/>
        <end position="91"/>
    </location>
</feature>
<protein>
    <submittedName>
        <fullName evidence="7">PLP-dependent aminotransferase family protein</fullName>
    </submittedName>
</protein>
<dbReference type="Gene3D" id="3.40.640.10">
    <property type="entry name" value="Type I PLP-dependent aspartate aminotransferase-like (Major domain)"/>
    <property type="match status" value="1"/>
</dbReference>
<comment type="similarity">
    <text evidence="1">In the C-terminal section; belongs to the class-I pyridoxal-phosphate-dependent aminotransferase family.</text>
</comment>
<sequence>MSPFKELLAALKTDTLLQRDSAETLYAQLASSLAEAIRSGALRPGERLPPHRELAGELGINITTVTRAMAVLQEQGLVESRPGRGTQVAVPRQVQVQFQSAPSDAPGMIDLSVNRPATDAYTQALATLLPRLASDPRFTGMKEYHPSEGMPWAREAAATWLRSLDVPAQASNVVITEGAQHGIACILRAMTVAGDTVLADSITYQGINALCRSLGLNLVGVEGDERGMNPQALGEAIATYAPRVLFLVPSIHNPTAITLDAQRRADLLEVLAPHDDLWLIEDDVYRPLLEHRDETFMLRRPARTFYVTALSKCIAPGLRIGFVVAPPEQLQNIATTLRIDCWSISPLNALIATRLIEDRVSEALIAHQREELRERQALLAEHLKGLHYQASDVGTHAWLQLPEPWSASRFARLCREHGVGLLPGGAFSLRHDQSPNAVRINLSAAKSRAQLVQALDVIARFAQQGHLHMFDRV</sequence>
<dbReference type="InterPro" id="IPR004839">
    <property type="entry name" value="Aminotransferase_I/II_large"/>
</dbReference>
<dbReference type="GO" id="GO:0003677">
    <property type="term" value="F:DNA binding"/>
    <property type="evidence" value="ECO:0007669"/>
    <property type="project" value="UniProtKB-KW"/>
</dbReference>
<dbReference type="GO" id="GO:0030170">
    <property type="term" value="F:pyridoxal phosphate binding"/>
    <property type="evidence" value="ECO:0007669"/>
    <property type="project" value="InterPro"/>
</dbReference>
<dbReference type="SUPFAM" id="SSF46785">
    <property type="entry name" value="Winged helix' DNA-binding domain"/>
    <property type="match status" value="1"/>
</dbReference>
<evidence type="ECO:0000256" key="1">
    <source>
        <dbReference type="ARBA" id="ARBA00005384"/>
    </source>
</evidence>
<dbReference type="EMBL" id="QANO01000160">
    <property type="protein sequence ID" value="PTU50145.1"/>
    <property type="molecule type" value="Genomic_DNA"/>
</dbReference>
<dbReference type="Pfam" id="PF00392">
    <property type="entry name" value="GntR"/>
    <property type="match status" value="1"/>
</dbReference>
<dbReference type="InterPro" id="IPR036390">
    <property type="entry name" value="WH_DNA-bd_sf"/>
</dbReference>
<dbReference type="Proteomes" id="UP000244874">
    <property type="component" value="Unassembled WGS sequence"/>
</dbReference>
<dbReference type="InterPro" id="IPR051446">
    <property type="entry name" value="HTH_trans_reg/aminotransferase"/>
</dbReference>
<dbReference type="InterPro" id="IPR015424">
    <property type="entry name" value="PyrdxlP-dep_Trfase"/>
</dbReference>
<keyword evidence="7" id="KW-0032">Aminotransferase</keyword>
<accession>A0A2R7UF99</accession>
<keyword evidence="7" id="KW-0808">Transferase</keyword>
<dbReference type="Pfam" id="PF00155">
    <property type="entry name" value="Aminotran_1_2"/>
    <property type="match status" value="1"/>
</dbReference>
<dbReference type="CDD" id="cd00609">
    <property type="entry name" value="AAT_like"/>
    <property type="match status" value="1"/>
</dbReference>
<dbReference type="SUPFAM" id="SSF53383">
    <property type="entry name" value="PLP-dependent transferases"/>
    <property type="match status" value="1"/>
</dbReference>
<evidence type="ECO:0000256" key="5">
    <source>
        <dbReference type="ARBA" id="ARBA00023163"/>
    </source>
</evidence>
<evidence type="ECO:0000256" key="4">
    <source>
        <dbReference type="ARBA" id="ARBA00023125"/>
    </source>
</evidence>
<comment type="caution">
    <text evidence="7">The sequence shown here is derived from an EMBL/GenBank/DDBJ whole genome shotgun (WGS) entry which is preliminary data.</text>
</comment>
<dbReference type="InterPro" id="IPR000524">
    <property type="entry name" value="Tscrpt_reg_HTH_GntR"/>
</dbReference>
<dbReference type="InterPro" id="IPR015422">
    <property type="entry name" value="PyrdxlP-dep_Trfase_small"/>
</dbReference>
<keyword evidence="3" id="KW-0805">Transcription regulation</keyword>
<dbReference type="GO" id="GO:0003700">
    <property type="term" value="F:DNA-binding transcription factor activity"/>
    <property type="evidence" value="ECO:0007669"/>
    <property type="project" value="InterPro"/>
</dbReference>
<keyword evidence="5" id="KW-0804">Transcription</keyword>
<proteinExistence type="inferred from homology"/>
<organism evidence="7 8">
    <name type="scientific">Pseudomonas plecoglossicida</name>
    <dbReference type="NCBI Taxonomy" id="70775"/>
    <lineage>
        <taxon>Bacteria</taxon>
        <taxon>Pseudomonadati</taxon>
        <taxon>Pseudomonadota</taxon>
        <taxon>Gammaproteobacteria</taxon>
        <taxon>Pseudomonadales</taxon>
        <taxon>Pseudomonadaceae</taxon>
        <taxon>Pseudomonas</taxon>
    </lineage>
</organism>
<dbReference type="Gene3D" id="3.90.1150.10">
    <property type="entry name" value="Aspartate Aminotransferase, domain 1"/>
    <property type="match status" value="1"/>
</dbReference>
<dbReference type="PANTHER" id="PTHR46577:SF1">
    <property type="entry name" value="HTH-TYPE TRANSCRIPTIONAL REGULATORY PROTEIN GABR"/>
    <property type="match status" value="1"/>
</dbReference>
<evidence type="ECO:0000256" key="3">
    <source>
        <dbReference type="ARBA" id="ARBA00023015"/>
    </source>
</evidence>
<dbReference type="GO" id="GO:0008483">
    <property type="term" value="F:transaminase activity"/>
    <property type="evidence" value="ECO:0007669"/>
    <property type="project" value="UniProtKB-KW"/>
</dbReference>
<dbReference type="CDD" id="cd07377">
    <property type="entry name" value="WHTH_GntR"/>
    <property type="match status" value="1"/>
</dbReference>
<gene>
    <name evidence="7" type="ORF">DBB42_21720</name>
</gene>
<evidence type="ECO:0000313" key="7">
    <source>
        <dbReference type="EMBL" id="PTU50145.1"/>
    </source>
</evidence>
<dbReference type="PANTHER" id="PTHR46577">
    <property type="entry name" value="HTH-TYPE TRANSCRIPTIONAL REGULATORY PROTEIN GABR"/>
    <property type="match status" value="1"/>
</dbReference>
<dbReference type="Gene3D" id="1.10.10.10">
    <property type="entry name" value="Winged helix-like DNA-binding domain superfamily/Winged helix DNA-binding domain"/>
    <property type="match status" value="1"/>
</dbReference>
<dbReference type="RefSeq" id="WP_108481415.1">
    <property type="nucleotide sequence ID" value="NZ_QANO01000160.1"/>
</dbReference>
<reference evidence="7 8" key="1">
    <citation type="submission" date="2018-04" db="EMBL/GenBank/DDBJ databases">
        <authorList>
            <person name="Go L.Y."/>
            <person name="Mitchell J.A."/>
        </authorList>
    </citation>
    <scope>NUCLEOTIDE SEQUENCE [LARGE SCALE GENOMIC DNA]</scope>
    <source>
        <strain evidence="7 8">KCJK7865</strain>
    </source>
</reference>
<dbReference type="AlphaFoldDB" id="A0A2R7UF99"/>
<keyword evidence="4" id="KW-0238">DNA-binding</keyword>
<dbReference type="SMART" id="SM00345">
    <property type="entry name" value="HTH_GNTR"/>
    <property type="match status" value="1"/>
</dbReference>